<feature type="compositionally biased region" description="Basic and acidic residues" evidence="5">
    <location>
        <begin position="507"/>
        <end position="517"/>
    </location>
</feature>
<dbReference type="InterPro" id="IPR001214">
    <property type="entry name" value="SET_dom"/>
</dbReference>
<keyword evidence="3" id="KW-0862">Zinc</keyword>
<evidence type="ECO:0000313" key="8">
    <source>
        <dbReference type="EMBL" id="WWC69899.1"/>
    </source>
</evidence>
<protein>
    <recommendedName>
        <fullName evidence="10">SET domain-containing protein</fullName>
    </recommendedName>
</protein>
<dbReference type="PANTHER" id="PTHR12197:SF251">
    <property type="entry name" value="EG:BACR7C10.4 PROTEIN"/>
    <property type="match status" value="1"/>
</dbReference>
<dbReference type="Gene3D" id="1.10.220.160">
    <property type="match status" value="1"/>
</dbReference>
<sequence>MSRLFPVKGQRQVLLGGTDIPAEQGEILFSTTPQFAVLNTILLDTHCSGCLRSPEQISEDTDTDLAEVKNRLLTCSGCQVHKYCSVRCFAKSAEMHQRECRRLKEIPSWKPSTMARLLAQVLLTFRDNEGNRRVLDDLPLSYSETSNNLLEFLKDGRFQEDMEILLGTRHKGEGGGYTYTLFETEYGIWDEEEYSSVLRKLLSCKFIIYSEAGNPVGLGFSPFMTRFRHSCRPNCQIVFHSPPNEKGNMKFVASRSIKPGKEVTISYLELCLPIHLRQDSLEVYGFDHSTCSLCADTPLDPRWTALHLDCLKNGRIPLLPIGHSRNKNDSPPTENERCPKCSDKVSLESSNDLYIELIECLEDEWNREIEGVTLPREPNKFVAIREEIENLSPLLEIVSECNPPTTYPIPYLQLRLGRLYRNSPGDKKNLFRSIDQWQKAYQSIHQLHHRVPAPLTCQLAIDLCEAYLQAVRHYRKAQRKTPKPRNPMKTNRRPEVAPNGDNSDNDIQERANVRETSDIAAANRPLPGYKLDGKSLDEDAKRAESADQTEAAKSPESAEPEDDVDSWMDEEEASDLRNHVDEWTDVYQSSQNSDDDQDEVGTSVNTLPTAHNDTDHQDTKISVTRKDMTGRLRAEEADSTAKSTLAKKVISTAQKGAGSAQEPDQVDFLLDDAQYDDIPEKISALSRNGKIWNRQARLHLQTLGFDEGHRRCLLLKKWDRELDYLDTWFQYLV</sequence>
<dbReference type="EMBL" id="CP144523">
    <property type="protein sequence ID" value="WWC69899.1"/>
    <property type="molecule type" value="Genomic_DNA"/>
</dbReference>
<keyword evidence="2 4" id="KW-0863">Zinc-finger</keyword>
<dbReference type="Proteomes" id="UP000094020">
    <property type="component" value="Chromosome 5"/>
</dbReference>
<gene>
    <name evidence="8" type="ORF">I206_103842</name>
</gene>
<dbReference type="SUPFAM" id="SSF144232">
    <property type="entry name" value="HIT/MYND zinc finger-like"/>
    <property type="match status" value="1"/>
</dbReference>
<evidence type="ECO:0000256" key="2">
    <source>
        <dbReference type="ARBA" id="ARBA00022771"/>
    </source>
</evidence>
<keyword evidence="1" id="KW-0479">Metal-binding</keyword>
<feature type="domain" description="MYND-type" evidence="7">
    <location>
        <begin position="47"/>
        <end position="100"/>
    </location>
</feature>
<dbReference type="AlphaFoldDB" id="A0AAJ8L463"/>
<reference evidence="8" key="2">
    <citation type="submission" date="2024-02" db="EMBL/GenBank/DDBJ databases">
        <title>Comparative genomics of Cryptococcus and Kwoniella reveals pathogenesis evolution and contrasting modes of karyotype evolution via chromosome fusion or intercentromeric recombination.</title>
        <authorList>
            <person name="Coelho M.A."/>
            <person name="David-Palma M."/>
            <person name="Shea T."/>
            <person name="Bowers K."/>
            <person name="McGinley-Smith S."/>
            <person name="Mohammad A.W."/>
            <person name="Gnirke A."/>
            <person name="Yurkov A.M."/>
            <person name="Nowrousian M."/>
            <person name="Sun S."/>
            <person name="Cuomo C.A."/>
            <person name="Heitman J."/>
        </authorList>
    </citation>
    <scope>NUCLEOTIDE SEQUENCE</scope>
    <source>
        <strain evidence="8">CBS 10737</strain>
    </source>
</reference>
<feature type="compositionally biased region" description="Polar residues" evidence="5">
    <location>
        <begin position="600"/>
        <end position="611"/>
    </location>
</feature>
<evidence type="ECO:0000259" key="6">
    <source>
        <dbReference type="PROSITE" id="PS50280"/>
    </source>
</evidence>
<evidence type="ECO:0008006" key="10">
    <source>
        <dbReference type="Google" id="ProtNLM"/>
    </source>
</evidence>
<organism evidence="8 9">
    <name type="scientific">Kwoniella pini CBS 10737</name>
    <dbReference type="NCBI Taxonomy" id="1296096"/>
    <lineage>
        <taxon>Eukaryota</taxon>
        <taxon>Fungi</taxon>
        <taxon>Dikarya</taxon>
        <taxon>Basidiomycota</taxon>
        <taxon>Agaricomycotina</taxon>
        <taxon>Tremellomycetes</taxon>
        <taxon>Tremellales</taxon>
        <taxon>Cryptococcaceae</taxon>
        <taxon>Kwoniella</taxon>
    </lineage>
</organism>
<feature type="region of interest" description="Disordered" evidence="5">
    <location>
        <begin position="587"/>
        <end position="618"/>
    </location>
</feature>
<evidence type="ECO:0000256" key="5">
    <source>
        <dbReference type="SAM" id="MobiDB-lite"/>
    </source>
</evidence>
<feature type="region of interest" description="Disordered" evidence="5">
    <location>
        <begin position="475"/>
        <end position="573"/>
    </location>
</feature>
<dbReference type="GO" id="GO:0008270">
    <property type="term" value="F:zinc ion binding"/>
    <property type="evidence" value="ECO:0007669"/>
    <property type="project" value="UniProtKB-KW"/>
</dbReference>
<feature type="domain" description="SET" evidence="6">
    <location>
        <begin position="160"/>
        <end position="268"/>
    </location>
</feature>
<dbReference type="GeneID" id="30176164"/>
<dbReference type="InterPro" id="IPR050869">
    <property type="entry name" value="H3K4_H4K5_MeTrfase"/>
</dbReference>
<name>A0AAJ8L463_9TREE</name>
<dbReference type="InterPro" id="IPR002893">
    <property type="entry name" value="Znf_MYND"/>
</dbReference>
<feature type="compositionally biased region" description="Acidic residues" evidence="5">
    <location>
        <begin position="558"/>
        <end position="573"/>
    </location>
</feature>
<feature type="compositionally biased region" description="Basic and acidic residues" evidence="5">
    <location>
        <begin position="531"/>
        <end position="545"/>
    </location>
</feature>
<evidence type="ECO:0000256" key="3">
    <source>
        <dbReference type="ARBA" id="ARBA00022833"/>
    </source>
</evidence>
<dbReference type="CDD" id="cd20071">
    <property type="entry name" value="SET_SMYD"/>
    <property type="match status" value="1"/>
</dbReference>
<dbReference type="InterPro" id="IPR046341">
    <property type="entry name" value="SET_dom_sf"/>
</dbReference>
<accession>A0AAJ8L463</accession>
<reference evidence="8" key="1">
    <citation type="submission" date="2013-07" db="EMBL/GenBank/DDBJ databases">
        <authorList>
            <consortium name="The Broad Institute Genome Sequencing Platform"/>
            <person name="Cuomo C."/>
            <person name="Litvintseva A."/>
            <person name="Chen Y."/>
            <person name="Heitman J."/>
            <person name="Sun S."/>
            <person name="Springer D."/>
            <person name="Dromer F."/>
            <person name="Young S.K."/>
            <person name="Zeng Q."/>
            <person name="Gargeya S."/>
            <person name="Fitzgerald M."/>
            <person name="Abouelleil A."/>
            <person name="Alvarado L."/>
            <person name="Berlin A.M."/>
            <person name="Chapman S.B."/>
            <person name="Dewar J."/>
            <person name="Goldberg J."/>
            <person name="Griggs A."/>
            <person name="Gujja S."/>
            <person name="Hansen M."/>
            <person name="Howarth C."/>
            <person name="Imamovic A."/>
            <person name="Larimer J."/>
            <person name="McCowan C."/>
            <person name="Murphy C."/>
            <person name="Pearson M."/>
            <person name="Priest M."/>
            <person name="Roberts A."/>
            <person name="Saif S."/>
            <person name="Shea T."/>
            <person name="Sykes S."/>
            <person name="Wortman J."/>
            <person name="Nusbaum C."/>
            <person name="Birren B."/>
        </authorList>
    </citation>
    <scope>NUCLEOTIDE SEQUENCE</scope>
    <source>
        <strain evidence="8">CBS 10737</strain>
    </source>
</reference>
<dbReference type="RefSeq" id="XP_070058938.1">
    <property type="nucleotide sequence ID" value="XM_070202837.1"/>
</dbReference>
<dbReference type="PANTHER" id="PTHR12197">
    <property type="entry name" value="HISTONE-LYSINE N-METHYLTRANSFERASE SMYD"/>
    <property type="match status" value="1"/>
</dbReference>
<keyword evidence="9" id="KW-1185">Reference proteome</keyword>
<dbReference type="PROSITE" id="PS50865">
    <property type="entry name" value="ZF_MYND_2"/>
    <property type="match status" value="1"/>
</dbReference>
<dbReference type="PROSITE" id="PS50280">
    <property type="entry name" value="SET"/>
    <property type="match status" value="1"/>
</dbReference>
<evidence type="ECO:0000256" key="4">
    <source>
        <dbReference type="PROSITE-ProRule" id="PRU00134"/>
    </source>
</evidence>
<evidence type="ECO:0000259" key="7">
    <source>
        <dbReference type="PROSITE" id="PS50865"/>
    </source>
</evidence>
<proteinExistence type="predicted"/>
<evidence type="ECO:0000256" key="1">
    <source>
        <dbReference type="ARBA" id="ARBA00022723"/>
    </source>
</evidence>
<dbReference type="Gene3D" id="6.10.140.2220">
    <property type="match status" value="1"/>
</dbReference>
<dbReference type="Gene3D" id="2.170.270.10">
    <property type="entry name" value="SET domain"/>
    <property type="match status" value="1"/>
</dbReference>
<feature type="region of interest" description="Disordered" evidence="5">
    <location>
        <begin position="322"/>
        <end position="341"/>
    </location>
</feature>
<evidence type="ECO:0000313" key="9">
    <source>
        <dbReference type="Proteomes" id="UP000094020"/>
    </source>
</evidence>
<dbReference type="Pfam" id="PF00856">
    <property type="entry name" value="SET"/>
    <property type="match status" value="1"/>
</dbReference>
<dbReference type="KEGG" id="kpin:30176164"/>
<dbReference type="SUPFAM" id="SSF82199">
    <property type="entry name" value="SET domain"/>
    <property type="match status" value="1"/>
</dbReference>
<dbReference type="GO" id="GO:0005634">
    <property type="term" value="C:nucleus"/>
    <property type="evidence" value="ECO:0007669"/>
    <property type="project" value="TreeGrafter"/>
</dbReference>